<protein>
    <submittedName>
        <fullName evidence="2">Uncharacterized protein</fullName>
    </submittedName>
</protein>
<keyword evidence="3" id="KW-1185">Reference proteome</keyword>
<accession>A0A835BDV4</accession>
<feature type="compositionally biased region" description="Low complexity" evidence="1">
    <location>
        <begin position="33"/>
        <end position="43"/>
    </location>
</feature>
<dbReference type="Proteomes" id="UP000636709">
    <property type="component" value="Unassembled WGS sequence"/>
</dbReference>
<comment type="caution">
    <text evidence="2">The sequence shown here is derived from an EMBL/GenBank/DDBJ whole genome shotgun (WGS) entry which is preliminary data.</text>
</comment>
<name>A0A835BDV4_9POAL</name>
<proteinExistence type="predicted"/>
<evidence type="ECO:0000313" key="3">
    <source>
        <dbReference type="Proteomes" id="UP000636709"/>
    </source>
</evidence>
<reference evidence="2" key="1">
    <citation type="submission" date="2020-07" db="EMBL/GenBank/DDBJ databases">
        <title>Genome sequence and genetic diversity analysis of an under-domesticated orphan crop, white fonio (Digitaria exilis).</title>
        <authorList>
            <person name="Bennetzen J.L."/>
            <person name="Chen S."/>
            <person name="Ma X."/>
            <person name="Wang X."/>
            <person name="Yssel A.E.J."/>
            <person name="Chaluvadi S.R."/>
            <person name="Johnson M."/>
            <person name="Gangashetty P."/>
            <person name="Hamidou F."/>
            <person name="Sanogo M.D."/>
            <person name="Zwaenepoel A."/>
            <person name="Wallace J."/>
            <person name="Van De Peer Y."/>
            <person name="Van Deynze A."/>
        </authorList>
    </citation>
    <scope>NUCLEOTIDE SEQUENCE</scope>
    <source>
        <tissue evidence="2">Leaves</tissue>
    </source>
</reference>
<dbReference type="AlphaFoldDB" id="A0A835BDV4"/>
<evidence type="ECO:0000256" key="1">
    <source>
        <dbReference type="SAM" id="MobiDB-lite"/>
    </source>
</evidence>
<dbReference type="EMBL" id="JACEFO010001910">
    <property type="protein sequence ID" value="KAF8694251.1"/>
    <property type="molecule type" value="Genomic_DNA"/>
</dbReference>
<sequence length="73" mass="7567">MDHSTSLLRLIFLSLGAALVLLAVRSAFRLPPSFTNTSSSTTPPRVPPAAAPGSRLGDAMPDQAQAKADVPLP</sequence>
<gene>
    <name evidence="2" type="ORF">HU200_038389</name>
</gene>
<organism evidence="2 3">
    <name type="scientific">Digitaria exilis</name>
    <dbReference type="NCBI Taxonomy" id="1010633"/>
    <lineage>
        <taxon>Eukaryota</taxon>
        <taxon>Viridiplantae</taxon>
        <taxon>Streptophyta</taxon>
        <taxon>Embryophyta</taxon>
        <taxon>Tracheophyta</taxon>
        <taxon>Spermatophyta</taxon>
        <taxon>Magnoliopsida</taxon>
        <taxon>Liliopsida</taxon>
        <taxon>Poales</taxon>
        <taxon>Poaceae</taxon>
        <taxon>PACMAD clade</taxon>
        <taxon>Panicoideae</taxon>
        <taxon>Panicodae</taxon>
        <taxon>Paniceae</taxon>
        <taxon>Anthephorinae</taxon>
        <taxon>Digitaria</taxon>
    </lineage>
</organism>
<feature type="region of interest" description="Disordered" evidence="1">
    <location>
        <begin position="33"/>
        <end position="73"/>
    </location>
</feature>
<evidence type="ECO:0000313" key="2">
    <source>
        <dbReference type="EMBL" id="KAF8694251.1"/>
    </source>
</evidence>